<feature type="transmembrane region" description="Helical" evidence="5">
    <location>
        <begin position="115"/>
        <end position="132"/>
    </location>
</feature>
<organism evidence="8 9">
    <name type="scientific">Sphingomonas horti</name>
    <dbReference type="NCBI Taxonomy" id="2682842"/>
    <lineage>
        <taxon>Bacteria</taxon>
        <taxon>Pseudomonadati</taxon>
        <taxon>Pseudomonadota</taxon>
        <taxon>Alphaproteobacteria</taxon>
        <taxon>Sphingomonadales</taxon>
        <taxon>Sphingomonadaceae</taxon>
        <taxon>Sphingomonas</taxon>
    </lineage>
</organism>
<keyword evidence="4 5" id="KW-0472">Membrane</keyword>
<feature type="transmembrane region" description="Helical" evidence="5">
    <location>
        <begin position="417"/>
        <end position="438"/>
    </location>
</feature>
<feature type="transmembrane region" description="Helical" evidence="5">
    <location>
        <begin position="249"/>
        <end position="270"/>
    </location>
</feature>
<dbReference type="GO" id="GO:0042773">
    <property type="term" value="P:ATP synthesis coupled electron transport"/>
    <property type="evidence" value="ECO:0007669"/>
    <property type="project" value="InterPro"/>
</dbReference>
<evidence type="ECO:0000313" key="8">
    <source>
        <dbReference type="EMBL" id="MVO78543.1"/>
    </source>
</evidence>
<name>A0A6I4J372_9SPHN</name>
<evidence type="ECO:0000313" key="9">
    <source>
        <dbReference type="Proteomes" id="UP000441389"/>
    </source>
</evidence>
<dbReference type="AlphaFoldDB" id="A0A6I4J372"/>
<dbReference type="GO" id="GO:0012505">
    <property type="term" value="C:endomembrane system"/>
    <property type="evidence" value="ECO:0007669"/>
    <property type="project" value="UniProtKB-SubCell"/>
</dbReference>
<dbReference type="Proteomes" id="UP000441389">
    <property type="component" value="Unassembled WGS sequence"/>
</dbReference>
<feature type="domain" description="NADH:quinone oxidoreductase/Mrp antiporter transmembrane" evidence="7">
    <location>
        <begin position="134"/>
        <end position="432"/>
    </location>
</feature>
<feature type="transmembrane region" description="Helical" evidence="5">
    <location>
        <begin position="38"/>
        <end position="62"/>
    </location>
</feature>
<feature type="transmembrane region" description="Helical" evidence="5">
    <location>
        <begin position="459"/>
        <end position="479"/>
    </location>
</feature>
<keyword evidence="3 5" id="KW-1133">Transmembrane helix</keyword>
<dbReference type="Pfam" id="PF00361">
    <property type="entry name" value="Proton_antipo_M"/>
    <property type="match status" value="1"/>
</dbReference>
<feature type="transmembrane region" description="Helical" evidence="5">
    <location>
        <begin position="308"/>
        <end position="327"/>
    </location>
</feature>
<evidence type="ECO:0000256" key="3">
    <source>
        <dbReference type="ARBA" id="ARBA00022989"/>
    </source>
</evidence>
<dbReference type="NCBIfam" id="NF004440">
    <property type="entry name" value="PRK05777.1-3"/>
    <property type="match status" value="1"/>
</dbReference>
<feature type="transmembrane region" description="Helical" evidence="5">
    <location>
        <begin position="282"/>
        <end position="301"/>
    </location>
</feature>
<feature type="transmembrane region" description="Helical" evidence="5">
    <location>
        <begin position="339"/>
        <end position="357"/>
    </location>
</feature>
<dbReference type="EC" id="7.1.1.-" evidence="5"/>
<dbReference type="InterPro" id="IPR010096">
    <property type="entry name" value="NADH-Q_OxRdtase_suN/2"/>
</dbReference>
<comment type="function">
    <text evidence="5">NDH-1 shuttles electrons from NADH, via FMN and iron-sulfur (Fe-S) centers, to quinones in the respiratory chain. The immediate electron acceptor for the enzyme in this species is believed to be ubiquinone. Couples the redox reaction to proton translocation (for every two electrons transferred, four hydrogen ions are translocated across the cytoplasmic membrane), and thus conserves the redox energy in a proton gradient.</text>
</comment>
<evidence type="ECO:0000259" key="7">
    <source>
        <dbReference type="Pfam" id="PF00361"/>
    </source>
</evidence>
<comment type="subcellular location">
    <subcellularLocation>
        <location evidence="5">Cell membrane</location>
        <topology evidence="5">Multi-pass membrane protein</topology>
    </subcellularLocation>
    <subcellularLocation>
        <location evidence="1">Endomembrane system</location>
        <topology evidence="1">Multi-pass membrane protein</topology>
    </subcellularLocation>
    <subcellularLocation>
        <location evidence="6">Membrane</location>
        <topology evidence="6">Multi-pass membrane protein</topology>
    </subcellularLocation>
</comment>
<evidence type="ECO:0000256" key="2">
    <source>
        <dbReference type="ARBA" id="ARBA00022692"/>
    </source>
</evidence>
<dbReference type="NCBIfam" id="TIGR01770">
    <property type="entry name" value="NDH_I_N"/>
    <property type="match status" value="1"/>
</dbReference>
<dbReference type="PANTHER" id="PTHR22773">
    <property type="entry name" value="NADH DEHYDROGENASE"/>
    <property type="match status" value="1"/>
</dbReference>
<evidence type="ECO:0000256" key="1">
    <source>
        <dbReference type="ARBA" id="ARBA00004127"/>
    </source>
</evidence>
<keyword evidence="8" id="KW-0560">Oxidoreductase</keyword>
<evidence type="ECO:0000256" key="6">
    <source>
        <dbReference type="RuleBase" id="RU000320"/>
    </source>
</evidence>
<comment type="subunit">
    <text evidence="5">NDH-1 is composed of 14 different subunits. Subunits NuoA, H, J, K, L, M, N constitute the membrane sector of the complex.</text>
</comment>
<dbReference type="HAMAP" id="MF_00445">
    <property type="entry name" value="NDH1_NuoN_1"/>
    <property type="match status" value="1"/>
</dbReference>
<evidence type="ECO:0000256" key="5">
    <source>
        <dbReference type="HAMAP-Rule" id="MF_00445"/>
    </source>
</evidence>
<dbReference type="EMBL" id="WQMS01000013">
    <property type="protein sequence ID" value="MVO78543.1"/>
    <property type="molecule type" value="Genomic_DNA"/>
</dbReference>
<keyword evidence="2 5" id="KW-0812">Transmembrane</keyword>
<accession>A0A6I4J372</accession>
<comment type="similarity">
    <text evidence="5">Belongs to the complex I subunit 2 family.</text>
</comment>
<keyword evidence="5" id="KW-1003">Cell membrane</keyword>
<dbReference type="GO" id="GO:0050136">
    <property type="term" value="F:NADH dehydrogenase (quinone) (non-electrogenic) activity"/>
    <property type="evidence" value="ECO:0007669"/>
    <property type="project" value="UniProtKB-UniRule"/>
</dbReference>
<feature type="transmembrane region" description="Helical" evidence="5">
    <location>
        <begin position="383"/>
        <end position="405"/>
    </location>
</feature>
<comment type="catalytic activity">
    <reaction evidence="5">
        <text>a quinone + NADH + 5 H(+)(in) = a quinol + NAD(+) + 4 H(+)(out)</text>
        <dbReference type="Rhea" id="RHEA:57888"/>
        <dbReference type="ChEBI" id="CHEBI:15378"/>
        <dbReference type="ChEBI" id="CHEBI:24646"/>
        <dbReference type="ChEBI" id="CHEBI:57540"/>
        <dbReference type="ChEBI" id="CHEBI:57945"/>
        <dbReference type="ChEBI" id="CHEBI:132124"/>
    </reaction>
</comment>
<dbReference type="GO" id="GO:0048038">
    <property type="term" value="F:quinone binding"/>
    <property type="evidence" value="ECO:0007669"/>
    <property type="project" value="UniProtKB-KW"/>
</dbReference>
<dbReference type="GO" id="GO:0008137">
    <property type="term" value="F:NADH dehydrogenase (ubiquinone) activity"/>
    <property type="evidence" value="ECO:0007669"/>
    <property type="project" value="InterPro"/>
</dbReference>
<gene>
    <name evidence="5 8" type="primary">nuoN</name>
    <name evidence="8" type="ORF">GON01_11450</name>
</gene>
<dbReference type="RefSeq" id="WP_157027475.1">
    <property type="nucleotide sequence ID" value="NZ_WQMS01000013.1"/>
</dbReference>
<keyword evidence="5" id="KW-1278">Translocase</keyword>
<comment type="caution">
    <text evidence="8">The sequence shown here is derived from an EMBL/GenBank/DDBJ whole genome shotgun (WGS) entry which is preliminary data.</text>
</comment>
<feature type="transmembrane region" description="Helical" evidence="5">
    <location>
        <begin position="169"/>
        <end position="193"/>
    </location>
</feature>
<protein>
    <recommendedName>
        <fullName evidence="5">NADH-quinone oxidoreductase subunit N</fullName>
        <ecNumber evidence="5">7.1.1.-</ecNumber>
    </recommendedName>
    <alternativeName>
        <fullName evidence="5">NADH dehydrogenase I subunit N</fullName>
    </alternativeName>
    <alternativeName>
        <fullName evidence="5">NDH-1 subunit N</fullName>
    </alternativeName>
</protein>
<keyword evidence="5" id="KW-0813">Transport</keyword>
<evidence type="ECO:0000256" key="4">
    <source>
        <dbReference type="ARBA" id="ARBA00023136"/>
    </source>
</evidence>
<dbReference type="InterPro" id="IPR001750">
    <property type="entry name" value="ND/Mrp_TM"/>
</dbReference>
<keyword evidence="5" id="KW-0830">Ubiquinone</keyword>
<keyword evidence="5" id="KW-0874">Quinone</keyword>
<dbReference type="GO" id="GO:0005886">
    <property type="term" value="C:plasma membrane"/>
    <property type="evidence" value="ECO:0007669"/>
    <property type="project" value="UniProtKB-SubCell"/>
</dbReference>
<sequence>MDYAQNLLITLPELILSIGAIALMMVAAFAGDGSTRTVGWIAVVLLVLAGIAATHAPASLNLPILGFENWGSAFGGLYKADAFSAFSKVLIYGSAAVAIIAGPDFFERRGGRLRAEYPVLILLSSVGMGMMVSASDLLTLYVGLELQSLAGYVLASFMRRDARSAEAGLKYFVLGALASGILLYGITLLYGFTGTTQFDTLATIVGAGPLSTGMLFGLVFALAGIAFKISAVPFHMWTPDVYEGAPTPVTTFFASAPKMAAMGLMIRLAVEAMGPAYESWRQIVIFSALASIVLGAVAAIGQKSIKRLLAYSTINNIGFALIGLAAVQPGRPDGVASVMTYMAIYLVMTVGSFLVVLQMRDSEGNNVETIASLSGLSRNHPGLAAAFAIFMFSLAGVPPLLGFWAKFVVFDAAVKAGLWPLAAIGIAASVISAFYYLMIVKTMYFDEPAPAYHRVESRIEGGLIAATALAVSPLGYFLIPALGLFSTQAAQALF</sequence>
<feature type="transmembrane region" description="Helical" evidence="5">
    <location>
        <begin position="213"/>
        <end position="237"/>
    </location>
</feature>
<feature type="transmembrane region" description="Helical" evidence="5">
    <location>
        <begin position="14"/>
        <end position="31"/>
    </location>
</feature>
<feature type="transmembrane region" description="Helical" evidence="5">
    <location>
        <begin position="82"/>
        <end position="103"/>
    </location>
</feature>
<proteinExistence type="inferred from homology"/>
<keyword evidence="5" id="KW-0520">NAD</keyword>
<keyword evidence="9" id="KW-1185">Reference proteome</keyword>
<feature type="transmembrane region" description="Helical" evidence="5">
    <location>
        <begin position="138"/>
        <end position="157"/>
    </location>
</feature>
<reference evidence="8 9" key="1">
    <citation type="submission" date="2019-12" db="EMBL/GenBank/DDBJ databases">
        <authorList>
            <person name="Huq M.A."/>
        </authorList>
    </citation>
    <scope>NUCLEOTIDE SEQUENCE [LARGE SCALE GENOMIC DNA]</scope>
    <source>
        <strain evidence="8 9">MAH-20</strain>
    </source>
</reference>